<sequence length="143" mass="15482">MCCNVVFIPFLCFDRILFLCRFRFRDGDGGGRGTAAGQNLRPPAQPNVCGCRPSPAGEGDGRGGEEESERNERDQKEAAGGGEEAGYGDAAHLQPLGETRRRGKRAVALAVEFNMKDISGSDTSDKPLEDDALTKNTHSMEKY</sequence>
<dbReference type="AlphaFoldDB" id="A0A4Y2RUR6"/>
<comment type="caution">
    <text evidence="2">The sequence shown here is derived from an EMBL/GenBank/DDBJ whole genome shotgun (WGS) entry which is preliminary data.</text>
</comment>
<gene>
    <name evidence="2" type="ORF">AVEN_22261_1</name>
</gene>
<evidence type="ECO:0000313" key="3">
    <source>
        <dbReference type="Proteomes" id="UP000499080"/>
    </source>
</evidence>
<proteinExistence type="predicted"/>
<feature type="compositionally biased region" description="Basic and acidic residues" evidence="1">
    <location>
        <begin position="59"/>
        <end position="77"/>
    </location>
</feature>
<name>A0A4Y2RUR6_ARAVE</name>
<protein>
    <submittedName>
        <fullName evidence="2">Uncharacterized protein</fullName>
    </submittedName>
</protein>
<accession>A0A4Y2RUR6</accession>
<dbReference type="Proteomes" id="UP000499080">
    <property type="component" value="Unassembled WGS sequence"/>
</dbReference>
<dbReference type="EMBL" id="BGPR01018275">
    <property type="protein sequence ID" value="GBN78705.1"/>
    <property type="molecule type" value="Genomic_DNA"/>
</dbReference>
<feature type="region of interest" description="Disordered" evidence="1">
    <location>
        <begin position="32"/>
        <end position="143"/>
    </location>
</feature>
<keyword evidence="3" id="KW-1185">Reference proteome</keyword>
<organism evidence="2 3">
    <name type="scientific">Araneus ventricosus</name>
    <name type="common">Orbweaver spider</name>
    <name type="synonym">Epeira ventricosa</name>
    <dbReference type="NCBI Taxonomy" id="182803"/>
    <lineage>
        <taxon>Eukaryota</taxon>
        <taxon>Metazoa</taxon>
        <taxon>Ecdysozoa</taxon>
        <taxon>Arthropoda</taxon>
        <taxon>Chelicerata</taxon>
        <taxon>Arachnida</taxon>
        <taxon>Araneae</taxon>
        <taxon>Araneomorphae</taxon>
        <taxon>Entelegynae</taxon>
        <taxon>Araneoidea</taxon>
        <taxon>Araneidae</taxon>
        <taxon>Araneus</taxon>
    </lineage>
</organism>
<evidence type="ECO:0000313" key="2">
    <source>
        <dbReference type="EMBL" id="GBN78705.1"/>
    </source>
</evidence>
<reference evidence="2 3" key="1">
    <citation type="journal article" date="2019" name="Sci. Rep.">
        <title>Orb-weaving spider Araneus ventricosus genome elucidates the spidroin gene catalogue.</title>
        <authorList>
            <person name="Kono N."/>
            <person name="Nakamura H."/>
            <person name="Ohtoshi R."/>
            <person name="Moran D.A.P."/>
            <person name="Shinohara A."/>
            <person name="Yoshida Y."/>
            <person name="Fujiwara M."/>
            <person name="Mori M."/>
            <person name="Tomita M."/>
            <person name="Arakawa K."/>
        </authorList>
    </citation>
    <scope>NUCLEOTIDE SEQUENCE [LARGE SCALE GENOMIC DNA]</scope>
</reference>
<feature type="compositionally biased region" description="Basic and acidic residues" evidence="1">
    <location>
        <begin position="123"/>
        <end position="143"/>
    </location>
</feature>
<evidence type="ECO:0000256" key="1">
    <source>
        <dbReference type="SAM" id="MobiDB-lite"/>
    </source>
</evidence>